<organism evidence="2 3">
    <name type="scientific">Tigheibacillus jepli</name>
    <dbReference type="NCBI Taxonomy" id="3035914"/>
    <lineage>
        <taxon>Bacteria</taxon>
        <taxon>Bacillati</taxon>
        <taxon>Bacillota</taxon>
        <taxon>Bacilli</taxon>
        <taxon>Bacillales</taxon>
        <taxon>Bacillaceae</taxon>
        <taxon>Tigheibacillus</taxon>
    </lineage>
</organism>
<comment type="caution">
    <text evidence="2">The sequence shown here is derived from an EMBL/GenBank/DDBJ whole genome shotgun (WGS) entry which is preliminary data.</text>
</comment>
<evidence type="ECO:0008006" key="4">
    <source>
        <dbReference type="Google" id="ProtNLM"/>
    </source>
</evidence>
<feature type="chain" id="PRO_5047298443" description="Phosphatase" evidence="1">
    <location>
        <begin position="22"/>
        <end position="48"/>
    </location>
</feature>
<name>A0ABU5CJX1_9BACI</name>
<protein>
    <recommendedName>
        <fullName evidence="4">Phosphatase</fullName>
    </recommendedName>
</protein>
<sequence>MKKLFVGIALGAVLAAGVLFAQDQPAPTDLTMDGHPGILSVGQPSFEL</sequence>
<evidence type="ECO:0000313" key="2">
    <source>
        <dbReference type="EMBL" id="MDY0406638.1"/>
    </source>
</evidence>
<gene>
    <name evidence="2" type="ORF">P5G51_015855</name>
</gene>
<dbReference type="Proteomes" id="UP001228376">
    <property type="component" value="Unassembled WGS sequence"/>
</dbReference>
<reference evidence="2 3" key="1">
    <citation type="submission" date="2023-10" db="EMBL/GenBank/DDBJ databases">
        <title>179-bfca-hs.</title>
        <authorList>
            <person name="Miliotis G."/>
            <person name="Sengupta P."/>
            <person name="Hameed A."/>
            <person name="Chuvochina M."/>
            <person name="Mcdonagh F."/>
            <person name="Simpson A.C."/>
            <person name="Singh N.K."/>
            <person name="Rekha P.D."/>
            <person name="Raman K."/>
            <person name="Hugenholtz P."/>
            <person name="Venkateswaran K."/>
        </authorList>
    </citation>
    <scope>NUCLEOTIDE SEQUENCE [LARGE SCALE GENOMIC DNA]</scope>
    <source>
        <strain evidence="2 3">179-BFC-A-HS</strain>
    </source>
</reference>
<keyword evidence="3" id="KW-1185">Reference proteome</keyword>
<keyword evidence="1" id="KW-0732">Signal</keyword>
<proteinExistence type="predicted"/>
<evidence type="ECO:0000256" key="1">
    <source>
        <dbReference type="SAM" id="SignalP"/>
    </source>
</evidence>
<accession>A0ABU5CJX1</accession>
<dbReference type="RefSeq" id="WP_306067101.1">
    <property type="nucleotide sequence ID" value="NZ_JAROCA020000002.1"/>
</dbReference>
<dbReference type="EMBL" id="JAROCA020000002">
    <property type="protein sequence ID" value="MDY0406638.1"/>
    <property type="molecule type" value="Genomic_DNA"/>
</dbReference>
<evidence type="ECO:0000313" key="3">
    <source>
        <dbReference type="Proteomes" id="UP001228376"/>
    </source>
</evidence>
<feature type="signal peptide" evidence="1">
    <location>
        <begin position="1"/>
        <end position="21"/>
    </location>
</feature>